<feature type="region of interest" description="Disordered" evidence="1">
    <location>
        <begin position="74"/>
        <end position="108"/>
    </location>
</feature>
<dbReference type="AlphaFoldDB" id="A0A067KIH4"/>
<dbReference type="InterPro" id="IPR016024">
    <property type="entry name" value="ARM-type_fold"/>
</dbReference>
<name>A0A067KIH4_JATCU</name>
<dbReference type="OrthoDB" id="10062843at2759"/>
<accession>A0A067KIH4</accession>
<keyword evidence="3" id="KW-1185">Reference proteome</keyword>
<dbReference type="InterPro" id="IPR011989">
    <property type="entry name" value="ARM-like"/>
</dbReference>
<protein>
    <submittedName>
        <fullName evidence="2">Uncharacterized protein</fullName>
    </submittedName>
</protein>
<sequence>MEKRLRSSLQSSAEEFVSSAIKINLKSLKSTFKTLIHAISTSSPLSSSLPSALQHSISDSIFSFKNFLEQPPPVFPDHAKSPPLKRPRRSSRKSDSSFPKNESDLTREKQETLEKLQILAHITFLCISHPKKAFTPSDLLPAVQLLHDNLVLLESDSSLLVDIASLCELYWKENFPGREMLISQSLPFLVSKSLTSKRKVDVHRVYSLREAFTLFDFEDESIEDLKLLLMRCVIEPLYLKTEDGRRFLGFMFGLSGQLLKEALAMIRSQIPFGRRSILEAYGEILFRAWKGVEGELKDEIENGFLQCLIEGAIHANSGAFAASIRRVLGGFVSQRVTDGVEKLLFRLAEPVIFRSLQVANSNVRLNALHLFLDLFPLEDPDATKEIKDTLHDKQFFLLERLLMDDCPGVRVVAVEGCCRVLHLFWEIIPPSTITKILSRICDDMSHDICNEVRLSTVDGIVYLLGNPQSHEILKVLLPRLGHLILDNGLSTRVAFMDLLLLTRDIRTFQFNKVVGLDVLLSSLANDQPQVAQKITRLLLPSYFPSKVSTEEACNRCVTLIKRSPMAGARFCEFAVSEGASLKSLMELFKAFISLVLSHGQLEAVQIEGLLAAASHICNSLVGEPCYNNALKELLADGKVKRLFAAASTACAQSSVLNIFSAVSLEDVTVLVEECMHLIINCSGIPENVELQAEVRSAHKLLMSCDNFDDMFEAQTKVLQKTAYRCHVKFGIEMPKQRIFPRKRKKCKSSAKSSVKWKHVNGKTASDFENDYSVAVGIAWQIKDLLVSDDSKKAILGSQALELPFLALKVISEVSILHCICCEYMDTYPILAYTALAVHMTLQDINIRTNEYGTQKNDRIETSSILERTLLDETTDHLLNCTEKLLAAADAGASGYLPAHHGEKLKESRTDASSSNNGGFPHDKEKIMSNKLKMLTAVLKFIVDSIAMGFLSDIHKRCLSFAASYFKHVIFALGQQYSEGLQLKEDDLKDSILCLKSSFSYAGKLLNLILKDTNGTSLPTQEACDLANDILDLITSIELYLGSSFAARIVAATKSWLPDLILALGSGGILKQTPVEGAYLTSLSQVKLHFPSWPLILAKTELCKMSEVNPEEEDKVLESEEKFPVFEKFIEIILSLLKRNPNVLDSVGVIFLIYSVVGLERKDFGLVLGILHFVCVKLVGQEDKTWSELDMMLSSLPDIYPHIEREIEEQSDGDAKQKLQSARALVEPVWLYHVYESGRFTVMEE</sequence>
<dbReference type="PANTHER" id="PTHR16199:SF4">
    <property type="entry name" value="CONDENSIN-2 COMPLEX SUBUNIT G2"/>
    <property type="match status" value="1"/>
</dbReference>
<dbReference type="SUPFAM" id="SSF48371">
    <property type="entry name" value="ARM repeat"/>
    <property type="match status" value="1"/>
</dbReference>
<dbReference type="EMBL" id="KK914593">
    <property type="protein sequence ID" value="KDP32070.1"/>
    <property type="molecule type" value="Genomic_DNA"/>
</dbReference>
<organism evidence="2 3">
    <name type="scientific">Jatropha curcas</name>
    <name type="common">Barbados nut</name>
    <dbReference type="NCBI Taxonomy" id="180498"/>
    <lineage>
        <taxon>Eukaryota</taxon>
        <taxon>Viridiplantae</taxon>
        <taxon>Streptophyta</taxon>
        <taxon>Embryophyta</taxon>
        <taxon>Tracheophyta</taxon>
        <taxon>Spermatophyta</taxon>
        <taxon>Magnoliopsida</taxon>
        <taxon>eudicotyledons</taxon>
        <taxon>Gunneridae</taxon>
        <taxon>Pentapetalae</taxon>
        <taxon>rosids</taxon>
        <taxon>fabids</taxon>
        <taxon>Malpighiales</taxon>
        <taxon>Euphorbiaceae</taxon>
        <taxon>Crotonoideae</taxon>
        <taxon>Jatropheae</taxon>
        <taxon>Jatropha</taxon>
    </lineage>
</organism>
<dbReference type="InterPro" id="IPR024741">
    <property type="entry name" value="Condensin2_G2"/>
</dbReference>
<dbReference type="GO" id="GO:0005634">
    <property type="term" value="C:nucleus"/>
    <property type="evidence" value="ECO:0007669"/>
    <property type="project" value="InterPro"/>
</dbReference>
<dbReference type="Pfam" id="PF12422">
    <property type="entry name" value="Condensin2nSMC"/>
    <property type="match status" value="1"/>
</dbReference>
<reference evidence="2 3" key="1">
    <citation type="journal article" date="2014" name="PLoS ONE">
        <title>Global Analysis of Gene Expression Profiles in Physic Nut (Jatropha curcas L.) Seedlings Exposed to Salt Stress.</title>
        <authorList>
            <person name="Zhang L."/>
            <person name="Zhang C."/>
            <person name="Wu P."/>
            <person name="Chen Y."/>
            <person name="Li M."/>
            <person name="Jiang H."/>
            <person name="Wu G."/>
        </authorList>
    </citation>
    <scope>NUCLEOTIDE SEQUENCE [LARGE SCALE GENOMIC DNA]</scope>
    <source>
        <strain evidence="3">cv. GZQX0401</strain>
        <tissue evidence="2">Young leaves</tissue>
    </source>
</reference>
<dbReference type="PANTHER" id="PTHR16199">
    <property type="entry name" value="CONDENSIN-2 COMPLEX SUBUNIT G2"/>
    <property type="match status" value="1"/>
</dbReference>
<dbReference type="STRING" id="180498.A0A067KIH4"/>
<dbReference type="GO" id="GO:0000070">
    <property type="term" value="P:mitotic sister chromatid segregation"/>
    <property type="evidence" value="ECO:0007669"/>
    <property type="project" value="TreeGrafter"/>
</dbReference>
<proteinExistence type="predicted"/>
<evidence type="ECO:0000313" key="3">
    <source>
        <dbReference type="Proteomes" id="UP000027138"/>
    </source>
</evidence>
<evidence type="ECO:0000256" key="1">
    <source>
        <dbReference type="SAM" id="MobiDB-lite"/>
    </source>
</evidence>
<dbReference type="Proteomes" id="UP000027138">
    <property type="component" value="Unassembled WGS sequence"/>
</dbReference>
<gene>
    <name evidence="2" type="ORF">JCGZ_12531</name>
</gene>
<dbReference type="GO" id="GO:0000796">
    <property type="term" value="C:condensin complex"/>
    <property type="evidence" value="ECO:0007669"/>
    <property type="project" value="TreeGrafter"/>
</dbReference>
<dbReference type="Gene3D" id="1.25.10.10">
    <property type="entry name" value="Leucine-rich Repeat Variant"/>
    <property type="match status" value="1"/>
</dbReference>
<evidence type="ECO:0000313" key="2">
    <source>
        <dbReference type="EMBL" id="KDP32070.1"/>
    </source>
</evidence>
<dbReference type="KEGG" id="jcu:105639843"/>